<dbReference type="Proteomes" id="UP001372834">
    <property type="component" value="Unassembled WGS sequence"/>
</dbReference>
<evidence type="ECO:0000313" key="1">
    <source>
        <dbReference type="EMBL" id="KAK6639925.1"/>
    </source>
</evidence>
<protein>
    <submittedName>
        <fullName evidence="1">Uncharacterized protein</fullName>
    </submittedName>
</protein>
<dbReference type="EMBL" id="JAWJWE010000003">
    <property type="protein sequence ID" value="KAK6639925.1"/>
    <property type="molecule type" value="Genomic_DNA"/>
</dbReference>
<comment type="caution">
    <text evidence="1">The sequence shown here is derived from an EMBL/GenBank/DDBJ whole genome shotgun (WGS) entry which is preliminary data.</text>
</comment>
<sequence>MTKVPQDDVAERWSSTFPASVTCTSLNLLFEPQGKRRTSCGDWLKGNQNRRLTATTTTIIIARGCTSACWTFFSELSLDLCFVFYGTLQFSGDRVFRVKQEMSSPVPVIL</sequence>
<gene>
    <name evidence="1" type="ORF">RUM43_008202</name>
</gene>
<reference evidence="1 2" key="1">
    <citation type="submission" date="2023-10" db="EMBL/GenBank/DDBJ databases">
        <title>Genomes of two closely related lineages of the louse Polyplax serrata with different host specificities.</title>
        <authorList>
            <person name="Martinu J."/>
            <person name="Tarabai H."/>
            <person name="Stefka J."/>
            <person name="Hypsa V."/>
        </authorList>
    </citation>
    <scope>NUCLEOTIDE SEQUENCE [LARGE SCALE GENOMIC DNA]</scope>
    <source>
        <strain evidence="1">HR10_N</strain>
    </source>
</reference>
<accession>A0AAN8P6Q4</accession>
<dbReference type="AlphaFoldDB" id="A0AAN8P6Q4"/>
<name>A0AAN8P6Q4_POLSC</name>
<organism evidence="1 2">
    <name type="scientific">Polyplax serrata</name>
    <name type="common">Common mouse louse</name>
    <dbReference type="NCBI Taxonomy" id="468196"/>
    <lineage>
        <taxon>Eukaryota</taxon>
        <taxon>Metazoa</taxon>
        <taxon>Ecdysozoa</taxon>
        <taxon>Arthropoda</taxon>
        <taxon>Hexapoda</taxon>
        <taxon>Insecta</taxon>
        <taxon>Pterygota</taxon>
        <taxon>Neoptera</taxon>
        <taxon>Paraneoptera</taxon>
        <taxon>Psocodea</taxon>
        <taxon>Troctomorpha</taxon>
        <taxon>Phthiraptera</taxon>
        <taxon>Anoplura</taxon>
        <taxon>Polyplacidae</taxon>
        <taxon>Polyplax</taxon>
    </lineage>
</organism>
<evidence type="ECO:0000313" key="2">
    <source>
        <dbReference type="Proteomes" id="UP001372834"/>
    </source>
</evidence>
<proteinExistence type="predicted"/>